<sequence>MATVKPEVLAQLNPNVILYPCKYFGNGILPLPKSKGYQYQHGKTVIRSKMDLGLATMRRRSRIAPAEFVLPFRFTGEQKEVFESWVFNELEAGVEWFYLPLRTGDYDLEVHKCQFTATPGEDTPFVYKGGRKDFGSIWELKAKVQTFRALKLERYTARVLSRDTLSGIEKAAQAADNVLLKLP</sequence>
<accession>A0AA36XM40</accession>
<evidence type="ECO:0000313" key="1">
    <source>
        <dbReference type="EMBL" id="EGQ9133619.1"/>
    </source>
</evidence>
<evidence type="ECO:0000313" key="2">
    <source>
        <dbReference type="Proteomes" id="UP000714625"/>
    </source>
</evidence>
<dbReference type="Proteomes" id="UP000714625">
    <property type="component" value="Unassembled WGS sequence"/>
</dbReference>
<gene>
    <name evidence="1" type="ORF">GHY86_00425</name>
</gene>
<proteinExistence type="predicted"/>
<protein>
    <submittedName>
        <fullName evidence="1">Uncharacterized protein</fullName>
    </submittedName>
</protein>
<dbReference type="AlphaFoldDB" id="A0AA36XM40"/>
<dbReference type="RefSeq" id="WP_140347628.1">
    <property type="nucleotide sequence ID" value="NZ_CP191479.1"/>
</dbReference>
<reference evidence="1" key="1">
    <citation type="submission" date="2019-11" db="EMBL/GenBank/DDBJ databases">
        <authorList>
            <consortium name="PulseNet: The National Subtyping Network for Foodborne Disease Surveillance"/>
            <person name="Tarr C.L."/>
            <person name="Trees E."/>
            <person name="Katz L.S."/>
            <person name="Carleton-Romer H.A."/>
            <person name="Stroika S."/>
            <person name="Kucerova Z."/>
            <person name="Roache K.F."/>
            <person name="Sabol A.L."/>
            <person name="Besser J."/>
            <person name="Gerner-Smidt P."/>
        </authorList>
    </citation>
    <scope>NUCLEOTIDE SEQUENCE</scope>
    <source>
        <strain evidence="1">PNUSAV001129</strain>
    </source>
</reference>
<organism evidence="1 2">
    <name type="scientific">Vibrio alginolyticus</name>
    <dbReference type="NCBI Taxonomy" id="663"/>
    <lineage>
        <taxon>Bacteria</taxon>
        <taxon>Pseudomonadati</taxon>
        <taxon>Pseudomonadota</taxon>
        <taxon>Gammaproteobacteria</taxon>
        <taxon>Vibrionales</taxon>
        <taxon>Vibrionaceae</taxon>
        <taxon>Vibrio</taxon>
    </lineage>
</organism>
<dbReference type="EMBL" id="AAXMUW010000001">
    <property type="protein sequence ID" value="EGQ9133619.1"/>
    <property type="molecule type" value="Genomic_DNA"/>
</dbReference>
<name>A0AA36XM40_VIBAL</name>
<comment type="caution">
    <text evidence="1">The sequence shown here is derived from an EMBL/GenBank/DDBJ whole genome shotgun (WGS) entry which is preliminary data.</text>
</comment>